<evidence type="ECO:0000256" key="9">
    <source>
        <dbReference type="ARBA" id="ARBA00022990"/>
    </source>
</evidence>
<dbReference type="PANTHER" id="PTHR10615">
    <property type="entry name" value="HISTONE ACETYLTRANSFERASE"/>
    <property type="match status" value="1"/>
</dbReference>
<feature type="compositionally biased region" description="Low complexity" evidence="13">
    <location>
        <begin position="358"/>
        <end position="375"/>
    </location>
</feature>
<dbReference type="PROSITE" id="PS51726">
    <property type="entry name" value="MYST_HAT"/>
    <property type="match status" value="1"/>
</dbReference>
<dbReference type="InterPro" id="IPR016197">
    <property type="entry name" value="Chromo-like_dom_sf"/>
</dbReference>
<evidence type="ECO:0000313" key="15">
    <source>
        <dbReference type="EMBL" id="CAE0362592.1"/>
    </source>
</evidence>
<keyword evidence="7" id="KW-0862">Zinc</keyword>
<dbReference type="Gene3D" id="1.10.10.10">
    <property type="entry name" value="Winged helix-like DNA-binding domain superfamily/Winged helix DNA-binding domain"/>
    <property type="match status" value="1"/>
</dbReference>
<dbReference type="EMBL" id="HBIJ01004755">
    <property type="protein sequence ID" value="CAE0362592.1"/>
    <property type="molecule type" value="Transcribed_RNA"/>
</dbReference>
<accession>A0A7S3JTT6</accession>
<dbReference type="PANTHER" id="PTHR10615:SF161">
    <property type="entry name" value="HISTONE ACETYLTRANSFERASE KAT7"/>
    <property type="match status" value="1"/>
</dbReference>
<feature type="active site" description="Proton donor/acceptor" evidence="11">
    <location>
        <position position="319"/>
    </location>
</feature>
<dbReference type="Pfam" id="PF01853">
    <property type="entry name" value="MOZ_SAS"/>
    <property type="match status" value="1"/>
</dbReference>
<keyword evidence="9" id="KW-0007">Acetylation</keyword>
<evidence type="ECO:0000256" key="8">
    <source>
        <dbReference type="ARBA" id="ARBA00022853"/>
    </source>
</evidence>
<keyword evidence="4" id="KW-0808">Transferase</keyword>
<evidence type="ECO:0000256" key="12">
    <source>
        <dbReference type="RuleBase" id="RU361211"/>
    </source>
</evidence>
<evidence type="ECO:0000256" key="10">
    <source>
        <dbReference type="ARBA" id="ARBA00023242"/>
    </source>
</evidence>
<comment type="subcellular location">
    <subcellularLocation>
        <location evidence="1 12">Nucleus</location>
    </subcellularLocation>
</comment>
<sequence length="497" mass="57157">MPKTRGSSKAPRPMVGSIISVCRDDETIMMAEVLEVNERYYVHYLALDRRMDEWIDGDQIQMNAPISPNICDSPISKSGNKRHRCSTDSLPTLLNRGHGPPKRNRSLSNSETRIAEKLEAAREAMTRVKNVPSIVFSEYEVETWYWSPFPEEYHGSKLYICDYTLRYTSSKEAMKIHAESYQGPFHPPGRQVYCGDDGISLWETFGKEEQLYCQNLCLISKLFLDHKTLYYDVDPFIFYVLTQKKEEHDDEDVSVKKKQNNESHHRVLGYFSKEIHSLDGYNLSCILTFPQYQRNGYGTLLISLSYELSKLENKQGSPEKPLSDLGKLSYRSYWTWTILNSLRDACDRATQKINKHNPSSSTEDSAISSSNSSTSEPDEEQKKIQCKKTDQISGITAVTKPPRKGRRPSLVSSNSLNENLDPHIACLTLDELGRSLGIRNEDICSTLHQLNMLRQWKGQTVIRAHRDEIEQHIRAIKRPPRLCQPHNMTDRRALLKE</sequence>
<keyword evidence="5" id="KW-0479">Metal-binding</keyword>
<dbReference type="Gene3D" id="2.30.30.140">
    <property type="match status" value="1"/>
</dbReference>
<evidence type="ECO:0000259" key="14">
    <source>
        <dbReference type="PROSITE" id="PS51726"/>
    </source>
</evidence>
<evidence type="ECO:0000256" key="4">
    <source>
        <dbReference type="ARBA" id="ARBA00022679"/>
    </source>
</evidence>
<dbReference type="EC" id="2.3.1.48" evidence="3 12"/>
<evidence type="ECO:0000256" key="3">
    <source>
        <dbReference type="ARBA" id="ARBA00013184"/>
    </source>
</evidence>
<dbReference type="GO" id="GO:0003712">
    <property type="term" value="F:transcription coregulator activity"/>
    <property type="evidence" value="ECO:0007669"/>
    <property type="project" value="TreeGrafter"/>
</dbReference>
<feature type="compositionally biased region" description="Basic and acidic residues" evidence="13">
    <location>
        <begin position="380"/>
        <end position="390"/>
    </location>
</feature>
<evidence type="ECO:0000256" key="6">
    <source>
        <dbReference type="ARBA" id="ARBA00022771"/>
    </source>
</evidence>
<name>A0A7S3JTT6_9STRA</name>
<dbReference type="InterPro" id="IPR036388">
    <property type="entry name" value="WH-like_DNA-bd_sf"/>
</dbReference>
<feature type="domain" description="MYST-type HAT" evidence="14">
    <location>
        <begin position="126"/>
        <end position="497"/>
    </location>
</feature>
<evidence type="ECO:0000256" key="2">
    <source>
        <dbReference type="ARBA" id="ARBA00010107"/>
    </source>
</evidence>
<reference evidence="15" key="1">
    <citation type="submission" date="2021-01" db="EMBL/GenBank/DDBJ databases">
        <authorList>
            <person name="Corre E."/>
            <person name="Pelletier E."/>
            <person name="Niang G."/>
            <person name="Scheremetjew M."/>
            <person name="Finn R."/>
            <person name="Kale V."/>
            <person name="Holt S."/>
            <person name="Cochrane G."/>
            <person name="Meng A."/>
            <person name="Brown T."/>
            <person name="Cohen L."/>
        </authorList>
    </citation>
    <scope>NUCLEOTIDE SEQUENCE</scope>
    <source>
        <strain evidence="15">CCMP1510</strain>
    </source>
</reference>
<feature type="region of interest" description="Disordered" evidence="13">
    <location>
        <begin position="353"/>
        <end position="415"/>
    </location>
</feature>
<proteinExistence type="inferred from homology"/>
<dbReference type="GO" id="GO:0008270">
    <property type="term" value="F:zinc ion binding"/>
    <property type="evidence" value="ECO:0007669"/>
    <property type="project" value="UniProtKB-KW"/>
</dbReference>
<dbReference type="Gene3D" id="3.30.60.60">
    <property type="entry name" value="N-acetyl transferase-like"/>
    <property type="match status" value="1"/>
</dbReference>
<protein>
    <recommendedName>
        <fullName evidence="3 12">Histone acetyltransferase</fullName>
        <ecNumber evidence="3 12">2.3.1.48</ecNumber>
    </recommendedName>
</protein>
<dbReference type="InterPro" id="IPR016181">
    <property type="entry name" value="Acyl_CoA_acyltransferase"/>
</dbReference>
<dbReference type="SUPFAM" id="SSF54160">
    <property type="entry name" value="Chromo domain-like"/>
    <property type="match status" value="1"/>
</dbReference>
<organism evidence="15">
    <name type="scientific">Aureoumbra lagunensis</name>
    <dbReference type="NCBI Taxonomy" id="44058"/>
    <lineage>
        <taxon>Eukaryota</taxon>
        <taxon>Sar</taxon>
        <taxon>Stramenopiles</taxon>
        <taxon>Ochrophyta</taxon>
        <taxon>Pelagophyceae</taxon>
        <taxon>Pelagomonadales</taxon>
        <taxon>Aureoumbra</taxon>
    </lineage>
</organism>
<dbReference type="InterPro" id="IPR040706">
    <property type="entry name" value="Zf-MYST"/>
</dbReference>
<dbReference type="SUPFAM" id="SSF55729">
    <property type="entry name" value="Acyl-CoA N-acyltransferases (Nat)"/>
    <property type="match status" value="1"/>
</dbReference>
<dbReference type="GO" id="GO:0004402">
    <property type="term" value="F:histone acetyltransferase activity"/>
    <property type="evidence" value="ECO:0007669"/>
    <property type="project" value="InterPro"/>
</dbReference>
<keyword evidence="8" id="KW-0156">Chromatin regulator</keyword>
<dbReference type="Pfam" id="PF17772">
    <property type="entry name" value="zf-MYST"/>
    <property type="match status" value="1"/>
</dbReference>
<dbReference type="GO" id="GO:0003682">
    <property type="term" value="F:chromatin binding"/>
    <property type="evidence" value="ECO:0007669"/>
    <property type="project" value="TreeGrafter"/>
</dbReference>
<dbReference type="GO" id="GO:0006357">
    <property type="term" value="P:regulation of transcription by RNA polymerase II"/>
    <property type="evidence" value="ECO:0007669"/>
    <property type="project" value="TreeGrafter"/>
</dbReference>
<keyword evidence="10 12" id="KW-0539">Nucleus</keyword>
<evidence type="ECO:0000256" key="7">
    <source>
        <dbReference type="ARBA" id="ARBA00022833"/>
    </source>
</evidence>
<feature type="region of interest" description="Disordered" evidence="13">
    <location>
        <begin position="76"/>
        <end position="112"/>
    </location>
</feature>
<comment type="catalytic activity">
    <reaction evidence="12">
        <text>L-lysyl-[protein] + acetyl-CoA = N(6)-acetyl-L-lysyl-[protein] + CoA + H(+)</text>
        <dbReference type="Rhea" id="RHEA:45948"/>
        <dbReference type="Rhea" id="RHEA-COMP:9752"/>
        <dbReference type="Rhea" id="RHEA-COMP:10731"/>
        <dbReference type="ChEBI" id="CHEBI:15378"/>
        <dbReference type="ChEBI" id="CHEBI:29969"/>
        <dbReference type="ChEBI" id="CHEBI:57287"/>
        <dbReference type="ChEBI" id="CHEBI:57288"/>
        <dbReference type="ChEBI" id="CHEBI:61930"/>
        <dbReference type="EC" id="2.3.1.48"/>
    </reaction>
</comment>
<evidence type="ECO:0000256" key="11">
    <source>
        <dbReference type="PIRSR" id="PIRSR602717-51"/>
    </source>
</evidence>
<dbReference type="GO" id="GO:0000785">
    <property type="term" value="C:chromatin"/>
    <property type="evidence" value="ECO:0007669"/>
    <property type="project" value="TreeGrafter"/>
</dbReference>
<keyword evidence="6" id="KW-0863">Zinc-finger</keyword>
<gene>
    <name evidence="15" type="ORF">ALAG00032_LOCUS3333</name>
</gene>
<dbReference type="AlphaFoldDB" id="A0A7S3JTT6"/>
<evidence type="ECO:0000256" key="5">
    <source>
        <dbReference type="ARBA" id="ARBA00022723"/>
    </source>
</evidence>
<dbReference type="InterPro" id="IPR050603">
    <property type="entry name" value="MYST_HAT"/>
</dbReference>
<dbReference type="InterPro" id="IPR025995">
    <property type="entry name" value="Tudor-knot"/>
</dbReference>
<dbReference type="GO" id="GO:0005634">
    <property type="term" value="C:nucleus"/>
    <property type="evidence" value="ECO:0007669"/>
    <property type="project" value="UniProtKB-SubCell"/>
</dbReference>
<dbReference type="InterPro" id="IPR002717">
    <property type="entry name" value="HAT_MYST-type"/>
</dbReference>
<evidence type="ECO:0000256" key="1">
    <source>
        <dbReference type="ARBA" id="ARBA00004123"/>
    </source>
</evidence>
<dbReference type="Gene3D" id="3.40.630.30">
    <property type="match status" value="1"/>
</dbReference>
<comment type="similarity">
    <text evidence="2 12">Belongs to the MYST (SAS/MOZ) family.</text>
</comment>
<dbReference type="Pfam" id="PF11717">
    <property type="entry name" value="Tudor-knot"/>
    <property type="match status" value="1"/>
</dbReference>
<evidence type="ECO:0000256" key="13">
    <source>
        <dbReference type="SAM" id="MobiDB-lite"/>
    </source>
</evidence>